<dbReference type="InterPro" id="IPR042099">
    <property type="entry name" value="ANL_N_sf"/>
</dbReference>
<keyword evidence="8" id="KW-1185">Reference proteome</keyword>
<dbReference type="PANTHER" id="PTHR22754">
    <property type="entry name" value="DISCO-INTERACTING PROTEIN 2 DIP2 -RELATED"/>
    <property type="match status" value="1"/>
</dbReference>
<dbReference type="Gene3D" id="3.40.50.12780">
    <property type="entry name" value="N-terminal domain of ligase-like"/>
    <property type="match status" value="1"/>
</dbReference>
<dbReference type="GO" id="GO:0016874">
    <property type="term" value="F:ligase activity"/>
    <property type="evidence" value="ECO:0007669"/>
    <property type="project" value="UniProtKB-KW"/>
</dbReference>
<evidence type="ECO:0000259" key="5">
    <source>
        <dbReference type="Pfam" id="PF00501"/>
    </source>
</evidence>
<dbReference type="InterPro" id="IPR040097">
    <property type="entry name" value="FAAL/FAAC"/>
</dbReference>
<evidence type="ECO:0000313" key="7">
    <source>
        <dbReference type="EMBL" id="ULN52457.1"/>
    </source>
</evidence>
<proteinExistence type="inferred from homology"/>
<reference evidence="7" key="1">
    <citation type="submission" date="2022-08" db="EMBL/GenBank/DDBJ databases">
        <title>Complete genome sequence of 14 non-tuberculosis mycobacteria type-strains.</title>
        <authorList>
            <person name="Igarashi Y."/>
            <person name="Osugi A."/>
            <person name="Mitarai S."/>
        </authorList>
    </citation>
    <scope>NUCLEOTIDE SEQUENCE</scope>
    <source>
        <strain evidence="7">DSM 45575</strain>
    </source>
</reference>
<evidence type="ECO:0000256" key="3">
    <source>
        <dbReference type="ARBA" id="ARBA00022832"/>
    </source>
</evidence>
<comment type="similarity">
    <text evidence="1">Belongs to the ATP-dependent AMP-binding enzyme family.</text>
</comment>
<dbReference type="RefSeq" id="WP_240170730.1">
    <property type="nucleotide sequence ID" value="NZ_CP092365.1"/>
</dbReference>
<dbReference type="PANTHER" id="PTHR22754:SF32">
    <property type="entry name" value="DISCO-INTERACTING PROTEIN 2"/>
    <property type="match status" value="1"/>
</dbReference>
<organism evidence="7 8">
    <name type="scientific">Mycolicibacillus parakoreensis</name>
    <dbReference type="NCBI Taxonomy" id="1069221"/>
    <lineage>
        <taxon>Bacteria</taxon>
        <taxon>Bacillati</taxon>
        <taxon>Actinomycetota</taxon>
        <taxon>Actinomycetes</taxon>
        <taxon>Mycobacteriales</taxon>
        <taxon>Mycobacteriaceae</taxon>
        <taxon>Mycolicibacillus</taxon>
    </lineage>
</organism>
<accession>A0ABY3TZ00</accession>
<dbReference type="Proteomes" id="UP001055200">
    <property type="component" value="Chromosome"/>
</dbReference>
<dbReference type="EMBL" id="CP092365">
    <property type="protein sequence ID" value="ULN52457.1"/>
    <property type="molecule type" value="Genomic_DNA"/>
</dbReference>
<dbReference type="Pfam" id="PF00501">
    <property type="entry name" value="AMP-binding"/>
    <property type="match status" value="1"/>
</dbReference>
<dbReference type="Gene3D" id="3.30.300.30">
    <property type="match status" value="1"/>
</dbReference>
<evidence type="ECO:0000256" key="2">
    <source>
        <dbReference type="ARBA" id="ARBA00022598"/>
    </source>
</evidence>
<evidence type="ECO:0000259" key="6">
    <source>
        <dbReference type="Pfam" id="PF23024"/>
    </source>
</evidence>
<evidence type="ECO:0000313" key="8">
    <source>
        <dbReference type="Proteomes" id="UP001055200"/>
    </source>
</evidence>
<protein>
    <submittedName>
        <fullName evidence="7">Fatty acyl-AMP ligase</fullName>
    </submittedName>
</protein>
<keyword evidence="4" id="KW-0443">Lipid metabolism</keyword>
<feature type="domain" description="AMP-binding enzyme C-terminal" evidence="6">
    <location>
        <begin position="452"/>
        <end position="567"/>
    </location>
</feature>
<dbReference type="InterPro" id="IPR045851">
    <property type="entry name" value="AMP-bd_C_sf"/>
</dbReference>
<evidence type="ECO:0000256" key="1">
    <source>
        <dbReference type="ARBA" id="ARBA00006432"/>
    </source>
</evidence>
<dbReference type="SUPFAM" id="SSF56801">
    <property type="entry name" value="Acetyl-CoA synthetase-like"/>
    <property type="match status" value="1"/>
</dbReference>
<evidence type="ECO:0000256" key="4">
    <source>
        <dbReference type="ARBA" id="ARBA00023098"/>
    </source>
</evidence>
<gene>
    <name evidence="7" type="ORF">MIU77_16710</name>
</gene>
<name>A0ABY3TZ00_9MYCO</name>
<keyword evidence="3" id="KW-0276">Fatty acid metabolism</keyword>
<dbReference type="CDD" id="cd05931">
    <property type="entry name" value="FAAL"/>
    <property type="match status" value="1"/>
</dbReference>
<keyword evidence="2 7" id="KW-0436">Ligase</keyword>
<feature type="domain" description="AMP-dependent synthetase/ligase" evidence="5">
    <location>
        <begin position="13"/>
        <end position="408"/>
    </location>
</feature>
<sequence>MNEPELLTLTDLLRRQAARHEDKVAFRFSYNGDDQDPSQLTYRELDSAARAIGAKLQQLGAAGQRVLVICRPGLDAVAAYFGCMYAGAIAIPVHQRLAPRIATVVPDSRPRFVVANAETQSVLRPAVDTLADTGSLQWCDTATAHEDAGCWEPPNVDPAAVAMLQYTSGSTRTPKGVVLTHRNLLSNLEIVRQAWGGDDTDVCAFWLPQHHDMGLIGGILTPLYMGCTTHLMSPSAFVKRPLRWLEVMSRHHVTFTGAPDFAYNLCVERSTPQERAALDLSHLSTAMNGAEPVRSSTMAAFAEAFEPAGFAVEAFHPVYGLAEATLLVTGASTTAAPVIKQFDRDSLGDDRVVSAAQVDPATITLVGCGRPQTGQEVVIVDPERQRQCAPDEVGEIWISGPCVAQGYWGDSDESEYTFNAYLADPGEGPFLRTGDRGFLCDGELFIVGRCKDVISIGNAHHYPNDIEDTLQTSHPALVRGRGAVFSAPSKQGTADRLVVVQEVSSERVAEADLAEIVGAMQDVLSRGHGVQVHSVALVRHLTIPTTSSGKIQRGRCRQQFIDNELESVAEWHGAVAPPNGQAVSQAAGLLNLALAAQRLSAGRG</sequence>
<dbReference type="InterPro" id="IPR025110">
    <property type="entry name" value="AMP-bd_C"/>
</dbReference>
<dbReference type="InterPro" id="IPR000873">
    <property type="entry name" value="AMP-dep_synth/lig_dom"/>
</dbReference>
<dbReference type="Pfam" id="PF23024">
    <property type="entry name" value="AMP-dom_DIP2-like"/>
    <property type="match status" value="1"/>
</dbReference>